<dbReference type="GO" id="GO:0006310">
    <property type="term" value="P:DNA recombination"/>
    <property type="evidence" value="ECO:0007669"/>
    <property type="project" value="UniProtKB-KW"/>
</dbReference>
<dbReference type="InterPro" id="IPR050090">
    <property type="entry name" value="Tyrosine_recombinase_XerCD"/>
</dbReference>
<dbReference type="Pfam" id="PF00589">
    <property type="entry name" value="Phage_integrase"/>
    <property type="match status" value="1"/>
</dbReference>
<dbReference type="InterPro" id="IPR010998">
    <property type="entry name" value="Integrase_recombinase_N"/>
</dbReference>
<dbReference type="Gene3D" id="1.10.150.130">
    <property type="match status" value="1"/>
</dbReference>
<dbReference type="OrthoDB" id="262002at2"/>
<dbReference type="AlphaFoldDB" id="A0A5C6CME3"/>
<protein>
    <submittedName>
        <fullName evidence="5">Phage integrase family protein</fullName>
    </submittedName>
</protein>
<evidence type="ECO:0000256" key="3">
    <source>
        <dbReference type="ARBA" id="ARBA00023172"/>
    </source>
</evidence>
<evidence type="ECO:0000256" key="1">
    <source>
        <dbReference type="ARBA" id="ARBA00008857"/>
    </source>
</evidence>
<sequence>MARLNTDAKGRKFIQFVDAKGKRTMMRLGRMPLDDCKTILSHVSKIVEAQTIGRAVPPHTAQWLSQLTGKLREKFERFGLLAAEDKPRVETLAGLIELLRATSDVKPTTLANRKYPHDALVKFFGAGKAISEITEGDAEAWRNHIKKGRKGKARTEGTIRNYTKVAKTTFECAVKYRLILANPFRGLASASIGTRGRHAFISPEDAALVLDACPSIHWRTIFALVRFGGLRCPSEVLALRWRDINWERERFTVHSPKTEHHPGHELRVVPLFPALRPHLDAAFEAAEDGTEFVISGRRTENYRTGMVEIIKKAGLVPWPKTFQNLRSTLETELEEIHPGHVVCAWLGNSQRVKEKHYLQVTEAHYAKAVEAKSDTKSDTATSDI</sequence>
<dbReference type="RefSeq" id="WP_146451953.1">
    <property type="nucleotide sequence ID" value="NZ_SJPS01000005.1"/>
</dbReference>
<organism evidence="5 6">
    <name type="scientific">Bythopirellula polymerisocia</name>
    <dbReference type="NCBI Taxonomy" id="2528003"/>
    <lineage>
        <taxon>Bacteria</taxon>
        <taxon>Pseudomonadati</taxon>
        <taxon>Planctomycetota</taxon>
        <taxon>Planctomycetia</taxon>
        <taxon>Pirellulales</taxon>
        <taxon>Lacipirellulaceae</taxon>
        <taxon>Bythopirellula</taxon>
    </lineage>
</organism>
<keyword evidence="6" id="KW-1185">Reference proteome</keyword>
<evidence type="ECO:0000313" key="5">
    <source>
        <dbReference type="EMBL" id="TWU24737.1"/>
    </source>
</evidence>
<evidence type="ECO:0000259" key="4">
    <source>
        <dbReference type="Pfam" id="PF00589"/>
    </source>
</evidence>
<comment type="caution">
    <text evidence="5">The sequence shown here is derived from an EMBL/GenBank/DDBJ whole genome shotgun (WGS) entry which is preliminary data.</text>
</comment>
<feature type="domain" description="Tyr recombinase" evidence="4">
    <location>
        <begin position="204"/>
        <end position="361"/>
    </location>
</feature>
<reference evidence="5 6" key="1">
    <citation type="submission" date="2019-02" db="EMBL/GenBank/DDBJ databases">
        <title>Deep-cultivation of Planctomycetes and their phenomic and genomic characterization uncovers novel biology.</title>
        <authorList>
            <person name="Wiegand S."/>
            <person name="Jogler M."/>
            <person name="Boedeker C."/>
            <person name="Pinto D."/>
            <person name="Vollmers J."/>
            <person name="Rivas-Marin E."/>
            <person name="Kohn T."/>
            <person name="Peeters S.H."/>
            <person name="Heuer A."/>
            <person name="Rast P."/>
            <person name="Oberbeckmann S."/>
            <person name="Bunk B."/>
            <person name="Jeske O."/>
            <person name="Meyerdierks A."/>
            <person name="Storesund J.E."/>
            <person name="Kallscheuer N."/>
            <person name="Luecker S."/>
            <person name="Lage O.M."/>
            <person name="Pohl T."/>
            <person name="Merkel B.J."/>
            <person name="Hornburger P."/>
            <person name="Mueller R.-W."/>
            <person name="Bruemmer F."/>
            <person name="Labrenz M."/>
            <person name="Spormann A.M."/>
            <person name="Op Den Camp H."/>
            <person name="Overmann J."/>
            <person name="Amann R."/>
            <person name="Jetten M.S.M."/>
            <person name="Mascher T."/>
            <person name="Medema M.H."/>
            <person name="Devos D.P."/>
            <person name="Kaster A.-K."/>
            <person name="Ovreas L."/>
            <person name="Rohde M."/>
            <person name="Galperin M.Y."/>
            <person name="Jogler C."/>
        </authorList>
    </citation>
    <scope>NUCLEOTIDE SEQUENCE [LARGE SCALE GENOMIC DNA]</scope>
    <source>
        <strain evidence="5 6">Pla144</strain>
    </source>
</reference>
<keyword evidence="2" id="KW-0238">DNA-binding</keyword>
<keyword evidence="3" id="KW-0233">DNA recombination</keyword>
<dbReference type="InterPro" id="IPR011010">
    <property type="entry name" value="DNA_brk_join_enz"/>
</dbReference>
<dbReference type="InterPro" id="IPR013762">
    <property type="entry name" value="Integrase-like_cat_sf"/>
</dbReference>
<dbReference type="GO" id="GO:0003677">
    <property type="term" value="F:DNA binding"/>
    <property type="evidence" value="ECO:0007669"/>
    <property type="project" value="UniProtKB-KW"/>
</dbReference>
<accession>A0A5C6CME3</accession>
<gene>
    <name evidence="5" type="ORF">Pla144_36230</name>
</gene>
<dbReference type="PANTHER" id="PTHR30349">
    <property type="entry name" value="PHAGE INTEGRASE-RELATED"/>
    <property type="match status" value="1"/>
</dbReference>
<evidence type="ECO:0000313" key="6">
    <source>
        <dbReference type="Proteomes" id="UP000318437"/>
    </source>
</evidence>
<proteinExistence type="inferred from homology"/>
<dbReference type="Gene3D" id="1.10.443.10">
    <property type="entry name" value="Intergrase catalytic core"/>
    <property type="match status" value="1"/>
</dbReference>
<dbReference type="Proteomes" id="UP000318437">
    <property type="component" value="Unassembled WGS sequence"/>
</dbReference>
<dbReference type="PANTHER" id="PTHR30349:SF64">
    <property type="entry name" value="PROPHAGE INTEGRASE INTD-RELATED"/>
    <property type="match status" value="1"/>
</dbReference>
<dbReference type="CDD" id="cd00397">
    <property type="entry name" value="DNA_BRE_C"/>
    <property type="match status" value="1"/>
</dbReference>
<dbReference type="InterPro" id="IPR002104">
    <property type="entry name" value="Integrase_catalytic"/>
</dbReference>
<dbReference type="SUPFAM" id="SSF56349">
    <property type="entry name" value="DNA breaking-rejoining enzymes"/>
    <property type="match status" value="1"/>
</dbReference>
<dbReference type="GO" id="GO:0015074">
    <property type="term" value="P:DNA integration"/>
    <property type="evidence" value="ECO:0007669"/>
    <property type="project" value="InterPro"/>
</dbReference>
<evidence type="ECO:0000256" key="2">
    <source>
        <dbReference type="ARBA" id="ARBA00023125"/>
    </source>
</evidence>
<comment type="similarity">
    <text evidence="1">Belongs to the 'phage' integrase family.</text>
</comment>
<dbReference type="EMBL" id="SJPS01000005">
    <property type="protein sequence ID" value="TWU24737.1"/>
    <property type="molecule type" value="Genomic_DNA"/>
</dbReference>
<name>A0A5C6CME3_9BACT</name>